<dbReference type="Gene3D" id="3.30.160.60">
    <property type="entry name" value="Classic Zinc Finger"/>
    <property type="match status" value="2"/>
</dbReference>
<keyword evidence="13" id="KW-1185">Reference proteome</keyword>
<protein>
    <recommendedName>
        <fullName evidence="8">pH-response transcription factor pacC/RIM101</fullName>
    </recommendedName>
</protein>
<feature type="domain" description="C2H2-type" evidence="11">
    <location>
        <begin position="29"/>
        <end position="56"/>
    </location>
</feature>
<feature type="region of interest" description="Disordered" evidence="10">
    <location>
        <begin position="76"/>
        <end position="146"/>
    </location>
</feature>
<dbReference type="GO" id="GO:0000981">
    <property type="term" value="F:DNA-binding transcription factor activity, RNA polymerase II-specific"/>
    <property type="evidence" value="ECO:0007669"/>
    <property type="project" value="InterPro"/>
</dbReference>
<evidence type="ECO:0000256" key="6">
    <source>
        <dbReference type="ARBA" id="ARBA00023242"/>
    </source>
</evidence>
<dbReference type="GO" id="GO:0000785">
    <property type="term" value="C:chromatin"/>
    <property type="evidence" value="ECO:0007669"/>
    <property type="project" value="TreeGrafter"/>
</dbReference>
<dbReference type="GO" id="GO:0000978">
    <property type="term" value="F:RNA polymerase II cis-regulatory region sequence-specific DNA binding"/>
    <property type="evidence" value="ECO:0007669"/>
    <property type="project" value="InterPro"/>
</dbReference>
<comment type="subcellular location">
    <subcellularLocation>
        <location evidence="1">Nucleus</location>
    </subcellularLocation>
</comment>
<evidence type="ECO:0000313" key="13">
    <source>
        <dbReference type="Proteomes" id="UP000054342"/>
    </source>
</evidence>
<keyword evidence="6" id="KW-0539">Nucleus</keyword>
<dbReference type="GO" id="GO:0008270">
    <property type="term" value="F:zinc ion binding"/>
    <property type="evidence" value="ECO:0007669"/>
    <property type="project" value="UniProtKB-KW"/>
</dbReference>
<comment type="similarity">
    <text evidence="7">Belongs to the pacC/RIM101 family.</text>
</comment>
<dbReference type="PROSITE" id="PS00028">
    <property type="entry name" value="ZINC_FINGER_C2H2_1"/>
    <property type="match status" value="1"/>
</dbReference>
<keyword evidence="5" id="KW-0862">Zinc</keyword>
<keyword evidence="2" id="KW-0479">Metal-binding</keyword>
<dbReference type="OrthoDB" id="654211at2759"/>
<evidence type="ECO:0000256" key="4">
    <source>
        <dbReference type="ARBA" id="ARBA00022771"/>
    </source>
</evidence>
<dbReference type="GeneID" id="25329602"/>
<dbReference type="GO" id="GO:0005634">
    <property type="term" value="C:nucleus"/>
    <property type="evidence" value="ECO:0007669"/>
    <property type="project" value="UniProtKB-SubCell"/>
</dbReference>
<evidence type="ECO:0000256" key="2">
    <source>
        <dbReference type="ARBA" id="ARBA00022723"/>
    </source>
</evidence>
<dbReference type="Pfam" id="PF00096">
    <property type="entry name" value="zf-C2H2"/>
    <property type="match status" value="1"/>
</dbReference>
<evidence type="ECO:0000256" key="9">
    <source>
        <dbReference type="PROSITE-ProRule" id="PRU00042"/>
    </source>
</evidence>
<dbReference type="SUPFAM" id="SSF57667">
    <property type="entry name" value="beta-beta-alpha zinc fingers"/>
    <property type="match status" value="1"/>
</dbReference>
<dbReference type="GO" id="GO:0006351">
    <property type="term" value="P:DNA-templated transcription"/>
    <property type="evidence" value="ECO:0007669"/>
    <property type="project" value="InterPro"/>
</dbReference>
<dbReference type="InterPro" id="IPR013087">
    <property type="entry name" value="Znf_C2H2_type"/>
</dbReference>
<dbReference type="SMART" id="SM00355">
    <property type="entry name" value="ZnF_C2H2"/>
    <property type="match status" value="2"/>
</dbReference>
<dbReference type="AlphaFoldDB" id="A0A0D2BSF6"/>
<dbReference type="HOGENOM" id="CLU_007784_2_0_1"/>
<evidence type="ECO:0000256" key="8">
    <source>
        <dbReference type="ARBA" id="ARBA00039490"/>
    </source>
</evidence>
<dbReference type="InterPro" id="IPR036236">
    <property type="entry name" value="Znf_C2H2_sf"/>
</dbReference>
<gene>
    <name evidence="12" type="ORF">PV05_07694</name>
</gene>
<evidence type="ECO:0000256" key="3">
    <source>
        <dbReference type="ARBA" id="ARBA00022737"/>
    </source>
</evidence>
<dbReference type="PANTHER" id="PTHR40626:SF10">
    <property type="entry name" value="C2H2-TYPE DOMAIN-CONTAINING PROTEIN"/>
    <property type="match status" value="1"/>
</dbReference>
<accession>A0A0D2BSF6</accession>
<organism evidence="12 13">
    <name type="scientific">Exophiala xenobiotica</name>
    <dbReference type="NCBI Taxonomy" id="348802"/>
    <lineage>
        <taxon>Eukaryota</taxon>
        <taxon>Fungi</taxon>
        <taxon>Dikarya</taxon>
        <taxon>Ascomycota</taxon>
        <taxon>Pezizomycotina</taxon>
        <taxon>Eurotiomycetes</taxon>
        <taxon>Chaetothyriomycetidae</taxon>
        <taxon>Chaetothyriales</taxon>
        <taxon>Herpotrichiellaceae</taxon>
        <taxon>Exophiala</taxon>
    </lineage>
</organism>
<dbReference type="InterPro" id="IPR007219">
    <property type="entry name" value="XnlR_reg_dom"/>
</dbReference>
<dbReference type="Pfam" id="PF04082">
    <property type="entry name" value="Fungal_trans"/>
    <property type="match status" value="1"/>
</dbReference>
<name>A0A0D2BSF6_9EURO</name>
<evidence type="ECO:0000256" key="10">
    <source>
        <dbReference type="SAM" id="MobiDB-lite"/>
    </source>
</evidence>
<keyword evidence="4 9" id="KW-0863">Zinc-finger</keyword>
<feature type="compositionally biased region" description="Basic and acidic residues" evidence="10">
    <location>
        <begin position="92"/>
        <end position="119"/>
    </location>
</feature>
<dbReference type="EMBL" id="KN847320">
    <property type="protein sequence ID" value="KIW55411.1"/>
    <property type="molecule type" value="Genomic_DNA"/>
</dbReference>
<evidence type="ECO:0000259" key="11">
    <source>
        <dbReference type="PROSITE" id="PS50157"/>
    </source>
</evidence>
<reference evidence="12 13" key="1">
    <citation type="submission" date="2015-01" db="EMBL/GenBank/DDBJ databases">
        <title>The Genome Sequence of Exophiala xenobiotica CBS118157.</title>
        <authorList>
            <consortium name="The Broad Institute Genomics Platform"/>
            <person name="Cuomo C."/>
            <person name="de Hoog S."/>
            <person name="Gorbushina A."/>
            <person name="Stielow B."/>
            <person name="Teixiera M."/>
            <person name="Abouelleil A."/>
            <person name="Chapman S.B."/>
            <person name="Priest M."/>
            <person name="Young S.K."/>
            <person name="Wortman J."/>
            <person name="Nusbaum C."/>
            <person name="Birren B."/>
        </authorList>
    </citation>
    <scope>NUCLEOTIDE SEQUENCE [LARGE SCALE GENOMIC DNA]</scope>
    <source>
        <strain evidence="12 13">CBS 118157</strain>
    </source>
</reference>
<dbReference type="Proteomes" id="UP000054342">
    <property type="component" value="Unassembled WGS sequence"/>
</dbReference>
<dbReference type="PANTHER" id="PTHR40626">
    <property type="entry name" value="MIP31509P"/>
    <property type="match status" value="1"/>
</dbReference>
<evidence type="ECO:0000256" key="1">
    <source>
        <dbReference type="ARBA" id="ARBA00004123"/>
    </source>
</evidence>
<keyword evidence="3" id="KW-0677">Repeat</keyword>
<proteinExistence type="inferred from homology"/>
<dbReference type="FunFam" id="3.30.160.60:FF:000340">
    <property type="entry name" value="zinc finger protein 473 isoform X1"/>
    <property type="match status" value="1"/>
</dbReference>
<evidence type="ECO:0000313" key="12">
    <source>
        <dbReference type="EMBL" id="KIW55411.1"/>
    </source>
</evidence>
<dbReference type="STRING" id="348802.A0A0D2BSF6"/>
<dbReference type="InterPro" id="IPR051059">
    <property type="entry name" value="VerF-like"/>
</dbReference>
<dbReference type="PROSITE" id="PS50157">
    <property type="entry name" value="ZINC_FINGER_C2H2_2"/>
    <property type="match status" value="1"/>
</dbReference>
<evidence type="ECO:0000256" key="7">
    <source>
        <dbReference type="ARBA" id="ARBA00038089"/>
    </source>
</evidence>
<dbReference type="RefSeq" id="XP_013315995.1">
    <property type="nucleotide sequence ID" value="XM_013460541.1"/>
</dbReference>
<sequence length="852" mass="96013">MAHSGFSTWSARDNFVDVGAGVQVPVKDHACSRCGRLFRRSEHLNRHLRTHTKEKPFRCHCGAPFARQDLLKRHIRLSHPERYAPTTQAAVESRRSRQTSDEPIDTAHRQPRADDDRGESAVPNPIFQTPFAIPGEPQPTTEHAMVDSSTPMPFMVDESLHDLDFDALLNTSPDEQAHLQQLATFMDSMGLLTDFVTFDTVQTQPSVEAEPAPVPPHNDLVDDGADDAVHINPRSRPMSPFRSWLPSPPPIDQHSRHVTDSVFTAQRRSHQTPMSNVSREQRASLEAKLAEFEHVLPDFYLPSHHSLTRYMTSFFDGFHSHLPFVHIPTAIFEDFTPEAILAFASTGAQYVFEHRNGDRLFHAGKTILMERMRRHRASRFRCPDTSPGSVIAQGIDYGQARRLKRVSAVFGADERAYQAPERGDRIMHQCLAAGVVLMGYSAWEGVALLHESFQLASVVVECLRAIGTSATTEVAFDDWKFWAQAESDRRAQLIAFTFLETLSIAFNVPPYLMSSQLNVRLPCTTAEWKAASEEEWRLARTGVTAEQLYYQPALAILFDPSKSNDPLSPMTTPLGNYILLHGLLQRILLTSEISTPSDDQISTMSHSDFDQLEYALRSWTVVWQKTPESSLDPRNANGPIPFTSSALLGLAYVRLHLRLGPHRSLETRDKHRIASSLLRSPPVRRSHRILPAILYAVHAVSLPVRLGIECVGRSQAFFWSIRHGLSSLECAILLAKWLIAVHSTQSTTEISKNERRMIRWVKHIIKEALESSDSEDPTEEDNQSCDKTDFVNGLSIRDLALQVLYVWSRMFRCNVQWPFLNVIGLSLQEFAHMLEAEFASSDNPSSGVSRSD</sequence>
<evidence type="ECO:0000256" key="5">
    <source>
        <dbReference type="ARBA" id="ARBA00022833"/>
    </source>
</evidence>